<dbReference type="GO" id="GO:0006606">
    <property type="term" value="P:protein import into nucleus"/>
    <property type="evidence" value="ECO:0007669"/>
    <property type="project" value="TreeGrafter"/>
</dbReference>
<sequence length="1199" mass="141849">MAINLFQSSTNNPFNPFANNNASYSQQNNFRPQVPGSYRGVFQSQRITYGPTDGDDLYTTNIFMQREYKGTSALQIRLEDYYLIRSQQIQDNHKQQIEIAVRKNLFNPKLIRSNNQQNLKPPLFQDSSDCFNRSNNLFNQSNDLFKQSNNNQNVFNNPSNLNRNNIFPNNSNDLFYKNNNAPNLFNTPSNNIFNQNNNSSTNIFQQQSSNNTNNIFQQTNNNSKPFNQTNNNNNNNIFSQSTNIFSQQSNNNNNNNNNNIFNSQNLFSNNNLSSSNNLFNQPIQPIFNQPIFYQYPMNNNIPQPMFQSNLLGTLDYLKLHEKQFTDFTKQVDSQIVIMEQQKQQSFVEYDSMLKDCVKMNFDYRLENEYTKTMKSSKIYKQQSLKSSTFTNKTISNRQDKKSTSPYQTHNLNTETRNIFQREDRKPISKFPDNFQNTDSKSDIKSFIQKEDRKSQIMFQLDIEIKFLESEKSLFIYQEFQQKSRIYNVKQYVEDHLQNIEVFGSLQEQYFNNCLIYQDIEELNSIVDHSIAIAKLRQPINKLIFHYFYLKLPKLLKEGYKSNLSQYSNFTSIENFRVSNKFGKIVWTKPINLYYVDLDKIIDIKKESIEVYDSQKIHELLKPEEGKKLNSESLITLKFELNIPQLNQAKFQSNLKKQAIKQGLEFISIDFQNCEYTVKAYHFSGYHFNSDYSNTDNYNYQDQQEQVEIQSNNDENQSVFEENDSLSLENQSEFTLQLKQKFDISFQNLKNLEQSINYEQSNQTINKINQRLSQKIVIPLNFVQNNQHLTIDVQLLQNYFSNCLKSNQKYNSQTISIQLLDSVYQCKSPTEEIIRSFELFNILFGNPTIDIVQFLQFQSNHIVTYQDVTKSPKIKNIRGQRLSSFLEQFKIYFNQIEFREQLISQQQQQQKQNSLQNVFISLNQKPISHNKIKLNQSDWIDRFVDWRINKSQPQPLYEIEWLNELYNQQKNNLIASSQFAALIYYLLKKTKQPSQEYKKLYEYIHNNLDTYTIILLNIILSKQKIVSESLKIIGRAIITKLLKSQVPKQLILNILETFKGKVFQQEEFYRVKSLLGKIGFFNILNEKDITDIDAYIDKKQLIQAARIIIDKKLEKKYNQILNETILPYLIICDYYNEDQLLEMIKDIIDLNKGNGIVVKICQMYLREIEIDEKLINDWITKNEYQYHLKQIMLKVCLDQF</sequence>
<dbReference type="OrthoDB" id="3797628at2759"/>
<feature type="domain" description="Peptidase S59" evidence="2">
    <location>
        <begin position="545"/>
        <end position="682"/>
    </location>
</feature>
<dbReference type="GO" id="GO:0000973">
    <property type="term" value="P:post-transcriptional tethering of RNA polymerase II gene DNA at nuclear periphery"/>
    <property type="evidence" value="ECO:0007669"/>
    <property type="project" value="TreeGrafter"/>
</dbReference>
<dbReference type="GO" id="GO:0017056">
    <property type="term" value="F:structural constituent of nuclear pore"/>
    <property type="evidence" value="ECO:0007669"/>
    <property type="project" value="InterPro"/>
</dbReference>
<dbReference type="GO" id="GO:0008139">
    <property type="term" value="F:nuclear localization sequence binding"/>
    <property type="evidence" value="ECO:0007669"/>
    <property type="project" value="TreeGrafter"/>
</dbReference>
<dbReference type="InterPro" id="IPR037665">
    <property type="entry name" value="Nucleoporin_S59-like"/>
</dbReference>
<dbReference type="Proteomes" id="UP000692954">
    <property type="component" value="Unassembled WGS sequence"/>
</dbReference>
<dbReference type="InterPro" id="IPR007230">
    <property type="entry name" value="Nup98_auto-Pept-S59_dom"/>
</dbReference>
<dbReference type="AlphaFoldDB" id="A0A8S1P834"/>
<evidence type="ECO:0000313" key="4">
    <source>
        <dbReference type="Proteomes" id="UP000692954"/>
    </source>
</evidence>
<accession>A0A8S1P834</accession>
<dbReference type="GO" id="GO:0034398">
    <property type="term" value="P:telomere tethering at nuclear periphery"/>
    <property type="evidence" value="ECO:0007669"/>
    <property type="project" value="TreeGrafter"/>
</dbReference>
<feature type="region of interest" description="Disordered" evidence="1">
    <location>
        <begin position="390"/>
        <end position="411"/>
    </location>
</feature>
<evidence type="ECO:0000313" key="3">
    <source>
        <dbReference type="EMBL" id="CAD8099135.1"/>
    </source>
</evidence>
<dbReference type="PANTHER" id="PTHR23198">
    <property type="entry name" value="NUCLEOPORIN"/>
    <property type="match status" value="1"/>
</dbReference>
<dbReference type="PROSITE" id="PS51434">
    <property type="entry name" value="NUP_C"/>
    <property type="match status" value="1"/>
</dbReference>
<feature type="region of interest" description="Disordered" evidence="1">
    <location>
        <begin position="219"/>
        <end position="239"/>
    </location>
</feature>
<evidence type="ECO:0000256" key="1">
    <source>
        <dbReference type="SAM" id="MobiDB-lite"/>
    </source>
</evidence>
<dbReference type="GO" id="GO:0006405">
    <property type="term" value="P:RNA export from nucleus"/>
    <property type="evidence" value="ECO:0007669"/>
    <property type="project" value="TreeGrafter"/>
</dbReference>
<dbReference type="GO" id="GO:0044614">
    <property type="term" value="C:nuclear pore cytoplasmic filaments"/>
    <property type="evidence" value="ECO:0007669"/>
    <property type="project" value="TreeGrafter"/>
</dbReference>
<reference evidence="3" key="1">
    <citation type="submission" date="2021-01" db="EMBL/GenBank/DDBJ databases">
        <authorList>
            <consortium name="Genoscope - CEA"/>
            <person name="William W."/>
        </authorList>
    </citation>
    <scope>NUCLEOTIDE SEQUENCE</scope>
</reference>
<dbReference type="Pfam" id="PF04096">
    <property type="entry name" value="Nucleoporin2"/>
    <property type="match status" value="1"/>
</dbReference>
<evidence type="ECO:0000259" key="2">
    <source>
        <dbReference type="PROSITE" id="PS51434"/>
    </source>
</evidence>
<comment type="caution">
    <text evidence="3">The sequence shown here is derived from an EMBL/GenBank/DDBJ whole genome shotgun (WGS) entry which is preliminary data.</text>
</comment>
<gene>
    <name evidence="3" type="ORF">PSON_ATCC_30995.1.T0710159</name>
</gene>
<proteinExistence type="predicted"/>
<name>A0A8S1P834_9CILI</name>
<dbReference type="EMBL" id="CAJJDN010000071">
    <property type="protein sequence ID" value="CAD8099135.1"/>
    <property type="molecule type" value="Genomic_DNA"/>
</dbReference>
<dbReference type="PANTHER" id="PTHR23198:SF6">
    <property type="entry name" value="NUCLEAR PORE COMPLEX PROTEIN NUP98-NUP96"/>
    <property type="match status" value="1"/>
</dbReference>
<keyword evidence="4" id="KW-1185">Reference proteome</keyword>
<organism evidence="3 4">
    <name type="scientific">Paramecium sonneborni</name>
    <dbReference type="NCBI Taxonomy" id="65129"/>
    <lineage>
        <taxon>Eukaryota</taxon>
        <taxon>Sar</taxon>
        <taxon>Alveolata</taxon>
        <taxon>Ciliophora</taxon>
        <taxon>Intramacronucleata</taxon>
        <taxon>Oligohymenophorea</taxon>
        <taxon>Peniculida</taxon>
        <taxon>Parameciidae</taxon>
        <taxon>Paramecium</taxon>
    </lineage>
</organism>
<dbReference type="GO" id="GO:0003723">
    <property type="term" value="F:RNA binding"/>
    <property type="evidence" value="ECO:0007669"/>
    <property type="project" value="TreeGrafter"/>
</dbReference>
<protein>
    <recommendedName>
        <fullName evidence="2">Peptidase S59 domain-containing protein</fullName>
    </recommendedName>
</protein>